<dbReference type="SUPFAM" id="SSF54373">
    <property type="entry name" value="FAD-linked reductases, C-terminal domain"/>
    <property type="match status" value="1"/>
</dbReference>
<dbReference type="Pfam" id="PF00732">
    <property type="entry name" value="GMC_oxred_N"/>
    <property type="match status" value="1"/>
</dbReference>
<dbReference type="GO" id="GO:0016614">
    <property type="term" value="F:oxidoreductase activity, acting on CH-OH group of donors"/>
    <property type="evidence" value="ECO:0007669"/>
    <property type="project" value="InterPro"/>
</dbReference>
<dbReference type="Proteomes" id="UP000016930">
    <property type="component" value="Unassembled WGS sequence"/>
</dbReference>
<comment type="cofactor">
    <cofactor evidence="1">
        <name>FAD</name>
        <dbReference type="ChEBI" id="CHEBI:57692"/>
    </cofactor>
</comment>
<dbReference type="Gene3D" id="3.50.50.60">
    <property type="entry name" value="FAD/NAD(P)-binding domain"/>
    <property type="match status" value="1"/>
</dbReference>
<accession>M2QW43</accession>
<dbReference type="PIRSF" id="PIRSF000137">
    <property type="entry name" value="Alcohol_oxidase"/>
    <property type="match status" value="1"/>
</dbReference>
<comment type="similarity">
    <text evidence="2">Belongs to the GMC oxidoreductase family.</text>
</comment>
<dbReference type="SUPFAM" id="SSF51905">
    <property type="entry name" value="FAD/NAD(P)-binding domain"/>
    <property type="match status" value="1"/>
</dbReference>
<dbReference type="InterPro" id="IPR012132">
    <property type="entry name" value="GMC_OxRdtase"/>
</dbReference>
<dbReference type="InterPro" id="IPR000172">
    <property type="entry name" value="GMC_OxRdtase_N"/>
</dbReference>
<dbReference type="InterPro" id="IPR007867">
    <property type="entry name" value="GMC_OxRtase_C"/>
</dbReference>
<dbReference type="OrthoDB" id="269227at2759"/>
<proteinExistence type="inferred from homology"/>
<dbReference type="HOGENOM" id="CLU_002865_7_2_1"/>
<name>M2QW43_CERS8</name>
<dbReference type="AlphaFoldDB" id="M2QW43"/>
<protein>
    <recommendedName>
        <fullName evidence="6">Glucose-methanol-choline oxidoreductase N-terminal domain-containing protein</fullName>
    </recommendedName>
</protein>
<dbReference type="PANTHER" id="PTHR11552:SF147">
    <property type="entry name" value="CHOLINE DEHYDROGENASE, MITOCHONDRIAL"/>
    <property type="match status" value="1"/>
</dbReference>
<dbReference type="GO" id="GO:0050660">
    <property type="term" value="F:flavin adenine dinucleotide binding"/>
    <property type="evidence" value="ECO:0007669"/>
    <property type="project" value="InterPro"/>
</dbReference>
<evidence type="ECO:0000259" key="6">
    <source>
        <dbReference type="PROSITE" id="PS00624"/>
    </source>
</evidence>
<feature type="domain" description="Glucose-methanol-choline oxidoreductase N-terminal" evidence="6">
    <location>
        <begin position="379"/>
        <end position="393"/>
    </location>
</feature>
<evidence type="ECO:0000313" key="7">
    <source>
        <dbReference type="EMBL" id="EMD36325.1"/>
    </source>
</evidence>
<reference evidence="7 8" key="1">
    <citation type="journal article" date="2012" name="Proc. Natl. Acad. Sci. U.S.A.">
        <title>Comparative genomics of Ceriporiopsis subvermispora and Phanerochaete chrysosporium provide insight into selective ligninolysis.</title>
        <authorList>
            <person name="Fernandez-Fueyo E."/>
            <person name="Ruiz-Duenas F.J."/>
            <person name="Ferreira P."/>
            <person name="Floudas D."/>
            <person name="Hibbett D.S."/>
            <person name="Canessa P."/>
            <person name="Larrondo L.F."/>
            <person name="James T.Y."/>
            <person name="Seelenfreund D."/>
            <person name="Lobos S."/>
            <person name="Polanco R."/>
            <person name="Tello M."/>
            <person name="Honda Y."/>
            <person name="Watanabe T."/>
            <person name="Watanabe T."/>
            <person name="Ryu J.S."/>
            <person name="Kubicek C.P."/>
            <person name="Schmoll M."/>
            <person name="Gaskell J."/>
            <person name="Hammel K.E."/>
            <person name="St John F.J."/>
            <person name="Vanden Wymelenberg A."/>
            <person name="Sabat G."/>
            <person name="Splinter BonDurant S."/>
            <person name="Syed K."/>
            <person name="Yadav J.S."/>
            <person name="Doddapaneni H."/>
            <person name="Subramanian V."/>
            <person name="Lavin J.L."/>
            <person name="Oguiza J.A."/>
            <person name="Perez G."/>
            <person name="Pisabarro A.G."/>
            <person name="Ramirez L."/>
            <person name="Santoyo F."/>
            <person name="Master E."/>
            <person name="Coutinho P.M."/>
            <person name="Henrissat B."/>
            <person name="Lombard V."/>
            <person name="Magnuson J.K."/>
            <person name="Kuees U."/>
            <person name="Hori C."/>
            <person name="Igarashi K."/>
            <person name="Samejima M."/>
            <person name="Held B.W."/>
            <person name="Barry K.W."/>
            <person name="LaButti K.M."/>
            <person name="Lapidus A."/>
            <person name="Lindquist E.A."/>
            <person name="Lucas S.M."/>
            <person name="Riley R."/>
            <person name="Salamov A.A."/>
            <person name="Hoffmeister D."/>
            <person name="Schwenk D."/>
            <person name="Hadar Y."/>
            <person name="Yarden O."/>
            <person name="de Vries R.P."/>
            <person name="Wiebenga A."/>
            <person name="Stenlid J."/>
            <person name="Eastwood D."/>
            <person name="Grigoriev I.V."/>
            <person name="Berka R.M."/>
            <person name="Blanchette R.A."/>
            <person name="Kersten P."/>
            <person name="Martinez A.T."/>
            <person name="Vicuna R."/>
            <person name="Cullen D."/>
        </authorList>
    </citation>
    <scope>NUCLEOTIDE SEQUENCE [LARGE SCALE GENOMIC DNA]</scope>
    <source>
        <strain evidence="7 8">B</strain>
    </source>
</reference>
<evidence type="ECO:0000256" key="1">
    <source>
        <dbReference type="ARBA" id="ARBA00001974"/>
    </source>
</evidence>
<dbReference type="PANTHER" id="PTHR11552">
    <property type="entry name" value="GLUCOSE-METHANOL-CHOLINE GMC OXIDOREDUCTASE"/>
    <property type="match status" value="1"/>
</dbReference>
<feature type="active site" description="Proton acceptor" evidence="5">
    <location>
        <position position="676"/>
    </location>
</feature>
<organism evidence="7 8">
    <name type="scientific">Ceriporiopsis subvermispora (strain B)</name>
    <name type="common">White-rot fungus</name>
    <name type="synonym">Gelatoporia subvermispora</name>
    <dbReference type="NCBI Taxonomy" id="914234"/>
    <lineage>
        <taxon>Eukaryota</taxon>
        <taxon>Fungi</taxon>
        <taxon>Dikarya</taxon>
        <taxon>Basidiomycota</taxon>
        <taxon>Agaricomycotina</taxon>
        <taxon>Agaricomycetes</taxon>
        <taxon>Polyporales</taxon>
        <taxon>Gelatoporiaceae</taxon>
        <taxon>Gelatoporia</taxon>
    </lineage>
</organism>
<dbReference type="Gene3D" id="3.30.560.10">
    <property type="entry name" value="Glucose Oxidase, domain 3"/>
    <property type="match status" value="1"/>
</dbReference>
<gene>
    <name evidence="7" type="ORF">CERSUDRAFT_84404</name>
</gene>
<dbReference type="PROSITE" id="PS00624">
    <property type="entry name" value="GMC_OXRED_2"/>
    <property type="match status" value="1"/>
</dbReference>
<evidence type="ECO:0000313" key="8">
    <source>
        <dbReference type="Proteomes" id="UP000016930"/>
    </source>
</evidence>
<evidence type="ECO:0000256" key="4">
    <source>
        <dbReference type="ARBA" id="ARBA00022827"/>
    </source>
</evidence>
<dbReference type="EMBL" id="KB445798">
    <property type="protein sequence ID" value="EMD36325.1"/>
    <property type="molecule type" value="Genomic_DNA"/>
</dbReference>
<feature type="active site" description="Proton donor" evidence="5">
    <location>
        <position position="633"/>
    </location>
</feature>
<keyword evidence="3" id="KW-0285">Flavoprotein</keyword>
<sequence length="696" mass="74765">MPVRHSAAAASTDLGVRVPRVVPCRPLLDFSPKNPVSICRHRFALTRSTKHSHIRRAWSCLCSPPRLSITNMGAVASSQLKDSPSVYATKIPETGQDSTATKSSIDVNGWNQYDYVIVGGGTAGCVIASRLSEDPNVRVLILEAGRGHNSGLLDLTHLPIGFLQLYRTEVDWNFETIPQAHADNRQVYFPRGKLLGGCSGTNAAIFHHCAPEDFDEWERKGAAGWNYATMIRYLLKVEKYLPNSAYRDVDASHRGSEGRIFTKKSEEIPPVNKTVLEACQNLGIPYTEDLNTRKGTLGATEFMGTVDAKGSRSSTATAYLTPDVLARPNLTVGVHVRAERIIFTDIDGTSRASGVILASSATGARYGVLASREVVMCAGSVATPQLLMLSGLGPSAHLQDLGVTVVKDLPHVGQNLADHIATGSLVFRAKPGTNISLDYLAKPLNGAIALLKWLLTGRGPMSCIAAAAAAFIRSDDPALKEAFSSNASANVPVRDRTSGPGAPDIEITWGAIVSLDNGFKKPPPGCEGLTFSAIALRPESTGSIRLASRSVWDAPVIDANYLASENDVNVLARGARLIMRLTRMEPLAELLEFKLVADESGEDVFWPGNTDPDEVSDEALQAWIRKHACPVFHPVSTARIGTNAENSVVDAMLNVHGVLGLRVVDASVFPTQLSGHPCAVVAAMAERAVELMQEER</sequence>
<keyword evidence="8" id="KW-1185">Reference proteome</keyword>
<dbReference type="STRING" id="914234.M2QW43"/>
<dbReference type="InterPro" id="IPR036188">
    <property type="entry name" value="FAD/NAD-bd_sf"/>
</dbReference>
<evidence type="ECO:0000256" key="2">
    <source>
        <dbReference type="ARBA" id="ARBA00010790"/>
    </source>
</evidence>
<evidence type="ECO:0000256" key="5">
    <source>
        <dbReference type="PIRSR" id="PIRSR000137-1"/>
    </source>
</evidence>
<keyword evidence="4" id="KW-0274">FAD</keyword>
<dbReference type="Pfam" id="PF05199">
    <property type="entry name" value="GMC_oxred_C"/>
    <property type="match status" value="1"/>
</dbReference>
<evidence type="ECO:0000256" key="3">
    <source>
        <dbReference type="ARBA" id="ARBA00022630"/>
    </source>
</evidence>